<dbReference type="FunFam" id="3.10.20.30:FF:000020">
    <property type="entry name" value="Xanthine dehydrogenase iron-sulfur subunit"/>
    <property type="match status" value="1"/>
</dbReference>
<organism evidence="8 9">
    <name type="scientific">Tissierella praeacuta DSM 18095</name>
    <dbReference type="NCBI Taxonomy" id="1123404"/>
    <lineage>
        <taxon>Bacteria</taxon>
        <taxon>Bacillati</taxon>
        <taxon>Bacillota</taxon>
        <taxon>Tissierellia</taxon>
        <taxon>Tissierellales</taxon>
        <taxon>Tissierellaceae</taxon>
        <taxon>Tissierella</taxon>
    </lineage>
</organism>
<name>A0A1M4SW93_9FIRM</name>
<dbReference type="GO" id="GO:0016491">
    <property type="term" value="F:oxidoreductase activity"/>
    <property type="evidence" value="ECO:0007669"/>
    <property type="project" value="UniProtKB-KW"/>
</dbReference>
<reference evidence="9" key="1">
    <citation type="submission" date="2016-11" db="EMBL/GenBank/DDBJ databases">
        <authorList>
            <person name="Varghese N."/>
            <person name="Submissions S."/>
        </authorList>
    </citation>
    <scope>NUCLEOTIDE SEQUENCE [LARGE SCALE GENOMIC DNA]</scope>
    <source>
        <strain evidence="9">DSM 18095</strain>
    </source>
</reference>
<dbReference type="SUPFAM" id="SSF47741">
    <property type="entry name" value="CO dehydrogenase ISP C-domain like"/>
    <property type="match status" value="1"/>
</dbReference>
<comment type="pathway">
    <text evidence="6">Alkaloid degradation; nicotine degradation.</text>
</comment>
<dbReference type="InterPro" id="IPR012675">
    <property type="entry name" value="Beta-grasp_dom_sf"/>
</dbReference>
<dbReference type="EMBL" id="FQTY01000001">
    <property type="protein sequence ID" value="SHE36448.1"/>
    <property type="molecule type" value="Genomic_DNA"/>
</dbReference>
<keyword evidence="9" id="KW-1185">Reference proteome</keyword>
<dbReference type="Pfam" id="PF01799">
    <property type="entry name" value="Fer2_2"/>
    <property type="match status" value="1"/>
</dbReference>
<feature type="domain" description="2Fe-2S ferredoxin-type" evidence="7">
    <location>
        <begin position="8"/>
        <end position="84"/>
    </location>
</feature>
<dbReference type="PANTHER" id="PTHR44379:SF7">
    <property type="entry name" value="XANTHINE DEHYDROGENASE SUBUNIT E-RELATED"/>
    <property type="match status" value="1"/>
</dbReference>
<dbReference type="GeneID" id="90995210"/>
<keyword evidence="1" id="KW-0001">2Fe-2S</keyword>
<evidence type="ECO:0000313" key="9">
    <source>
        <dbReference type="Proteomes" id="UP000184114"/>
    </source>
</evidence>
<dbReference type="AlphaFoldDB" id="A0A1M4SW93"/>
<dbReference type="Gene3D" id="1.10.150.120">
    <property type="entry name" value="[2Fe-2S]-binding domain"/>
    <property type="match status" value="1"/>
</dbReference>
<proteinExistence type="predicted"/>
<sequence length="157" mass="17084">MLKILTPTILTLNINGEDRDVVAKPSDILLFTLRNELGLTGAKPGCENGDCGACTVLVDGWPIKSCLMLTVEAFGKQIITIEGLNNAPIQKAFVESFAFQCGYCTSGFLMVCHALSKIHPDADDSVIEEWLQSNLCRCTGYAEIEDAVKSILKDKIN</sequence>
<keyword evidence="2" id="KW-0479">Metal-binding</keyword>
<dbReference type="InterPro" id="IPR006058">
    <property type="entry name" value="2Fe2S_fd_BS"/>
</dbReference>
<dbReference type="InterPro" id="IPR002888">
    <property type="entry name" value="2Fe-2S-bd"/>
</dbReference>
<dbReference type="Gene3D" id="3.10.20.30">
    <property type="match status" value="1"/>
</dbReference>
<dbReference type="InterPro" id="IPR001041">
    <property type="entry name" value="2Fe-2S_ferredoxin-type"/>
</dbReference>
<dbReference type="InterPro" id="IPR036884">
    <property type="entry name" value="2Fe-2S-bd_dom_sf"/>
</dbReference>
<keyword evidence="3" id="KW-0560">Oxidoreductase</keyword>
<evidence type="ECO:0000313" key="8">
    <source>
        <dbReference type="EMBL" id="SHE36448.1"/>
    </source>
</evidence>
<evidence type="ECO:0000256" key="2">
    <source>
        <dbReference type="ARBA" id="ARBA00022723"/>
    </source>
</evidence>
<dbReference type="STRING" id="1123404.SAMN02745784_00528"/>
<keyword evidence="4" id="KW-0408">Iron</keyword>
<evidence type="ECO:0000256" key="3">
    <source>
        <dbReference type="ARBA" id="ARBA00023002"/>
    </source>
</evidence>
<dbReference type="SUPFAM" id="SSF54292">
    <property type="entry name" value="2Fe-2S ferredoxin-like"/>
    <property type="match status" value="1"/>
</dbReference>
<dbReference type="PROSITE" id="PS00197">
    <property type="entry name" value="2FE2S_FER_1"/>
    <property type="match status" value="1"/>
</dbReference>
<dbReference type="InterPro" id="IPR036010">
    <property type="entry name" value="2Fe-2S_ferredoxin-like_sf"/>
</dbReference>
<accession>A0A1M4SW93</accession>
<evidence type="ECO:0000256" key="1">
    <source>
        <dbReference type="ARBA" id="ARBA00022714"/>
    </source>
</evidence>
<protein>
    <submittedName>
        <fullName evidence="8">Aerobic-type carbon monoxide dehydrogenase, small subunit, CoxS/CutS family</fullName>
    </submittedName>
</protein>
<dbReference type="PANTHER" id="PTHR44379">
    <property type="entry name" value="OXIDOREDUCTASE WITH IRON-SULFUR SUBUNIT"/>
    <property type="match status" value="1"/>
</dbReference>
<evidence type="ECO:0000256" key="6">
    <source>
        <dbReference type="ARBA" id="ARBA00060707"/>
    </source>
</evidence>
<evidence type="ECO:0000256" key="5">
    <source>
        <dbReference type="ARBA" id="ARBA00023014"/>
    </source>
</evidence>
<dbReference type="RefSeq" id="WP_072972784.1">
    <property type="nucleotide sequence ID" value="NZ_FQTY01000001.1"/>
</dbReference>
<dbReference type="CDD" id="cd00207">
    <property type="entry name" value="fer2"/>
    <property type="match status" value="1"/>
</dbReference>
<dbReference type="GO" id="GO:0051537">
    <property type="term" value="F:2 iron, 2 sulfur cluster binding"/>
    <property type="evidence" value="ECO:0007669"/>
    <property type="project" value="UniProtKB-KW"/>
</dbReference>
<dbReference type="GO" id="GO:0046872">
    <property type="term" value="F:metal ion binding"/>
    <property type="evidence" value="ECO:0007669"/>
    <property type="project" value="UniProtKB-KW"/>
</dbReference>
<keyword evidence="5" id="KW-0411">Iron-sulfur</keyword>
<evidence type="ECO:0000256" key="4">
    <source>
        <dbReference type="ARBA" id="ARBA00023004"/>
    </source>
</evidence>
<dbReference type="PROSITE" id="PS51085">
    <property type="entry name" value="2FE2S_FER_2"/>
    <property type="match status" value="1"/>
</dbReference>
<dbReference type="InterPro" id="IPR051452">
    <property type="entry name" value="Diverse_Oxidoreductases"/>
</dbReference>
<dbReference type="Proteomes" id="UP000184114">
    <property type="component" value="Unassembled WGS sequence"/>
</dbReference>
<evidence type="ECO:0000259" key="7">
    <source>
        <dbReference type="PROSITE" id="PS51085"/>
    </source>
</evidence>
<gene>
    <name evidence="8" type="ORF">SAMN02745784_00528</name>
</gene>
<dbReference type="Pfam" id="PF00111">
    <property type="entry name" value="Fer2"/>
    <property type="match status" value="1"/>
</dbReference>